<dbReference type="EMBL" id="DAAUZV010000013">
    <property type="protein sequence ID" value="HAF3798928.1"/>
    <property type="molecule type" value="Genomic_DNA"/>
</dbReference>
<keyword evidence="1" id="KW-0472">Membrane</keyword>
<reference evidence="2" key="1">
    <citation type="journal article" date="2018" name="Genome Biol.">
        <title>SKESA: strategic k-mer extension for scrupulous assemblies.</title>
        <authorList>
            <person name="Souvorov A."/>
            <person name="Agarwala R."/>
            <person name="Lipman D.J."/>
        </authorList>
    </citation>
    <scope>NUCLEOTIDE SEQUENCE</scope>
    <source>
        <strain evidence="5">MA.00-00330</strain>
        <strain evidence="3">MA.01-02555</strain>
        <strain evidence="6">MA.BD-DU-2006-12-005205</strain>
        <strain evidence="4">MA.CIT_ST99</strain>
        <strain evidence="2">MA.GW_S04918-06</strain>
    </source>
</reference>
<name>A0A745NWC8_SALER</name>
<dbReference type="EMBL" id="DAAUVN010000020">
    <property type="protein sequence ID" value="HAF3373179.1"/>
    <property type="molecule type" value="Genomic_DNA"/>
</dbReference>
<evidence type="ECO:0000313" key="3">
    <source>
        <dbReference type="EMBL" id="HAF3515629.1"/>
    </source>
</evidence>
<keyword evidence="1" id="KW-1133">Transmembrane helix</keyword>
<dbReference type="AlphaFoldDB" id="A0A745NWC8"/>
<protein>
    <submittedName>
        <fullName evidence="2">Uncharacterized protein</fullName>
    </submittedName>
</protein>
<evidence type="ECO:0000313" key="2">
    <source>
        <dbReference type="EMBL" id="HAF3373179.1"/>
    </source>
</evidence>
<evidence type="ECO:0000313" key="5">
    <source>
        <dbReference type="EMBL" id="HAF5172147.1"/>
    </source>
</evidence>
<dbReference type="EMBL" id="DAAVLA010000014">
    <property type="protein sequence ID" value="HAF5172147.1"/>
    <property type="molecule type" value="Genomic_DNA"/>
</dbReference>
<evidence type="ECO:0000313" key="6">
    <source>
        <dbReference type="EMBL" id="HAF6707119.1"/>
    </source>
</evidence>
<gene>
    <name evidence="2" type="ORF">G8B77_004950</name>
    <name evidence="4" type="ORF">G8B86_004602</name>
    <name evidence="5" type="ORF">G8B90_004571</name>
    <name evidence="3" type="ORF">G8C18_004597</name>
    <name evidence="6" type="ORF">G8C25_004511</name>
</gene>
<proteinExistence type="predicted"/>
<accession>A0A745NWC8</accession>
<comment type="caution">
    <text evidence="2">The sequence shown here is derived from an EMBL/GenBank/DDBJ whole genome shotgun (WGS) entry which is preliminary data.</text>
</comment>
<keyword evidence="1" id="KW-0812">Transmembrane</keyword>
<evidence type="ECO:0000256" key="1">
    <source>
        <dbReference type="SAM" id="Phobius"/>
    </source>
</evidence>
<evidence type="ECO:0000313" key="4">
    <source>
        <dbReference type="EMBL" id="HAF3798928.1"/>
    </source>
</evidence>
<organism evidence="2">
    <name type="scientific">Salmonella enterica</name>
    <name type="common">Salmonella choleraesuis</name>
    <dbReference type="NCBI Taxonomy" id="28901"/>
    <lineage>
        <taxon>Bacteria</taxon>
        <taxon>Pseudomonadati</taxon>
        <taxon>Pseudomonadota</taxon>
        <taxon>Gammaproteobacteria</taxon>
        <taxon>Enterobacterales</taxon>
        <taxon>Enterobacteriaceae</taxon>
        <taxon>Salmonella</taxon>
    </lineage>
</organism>
<dbReference type="EMBL" id="DAAUWO010000015">
    <property type="protein sequence ID" value="HAF3515629.1"/>
    <property type="molecule type" value="Genomic_DNA"/>
</dbReference>
<reference evidence="2" key="2">
    <citation type="submission" date="2020-02" db="EMBL/GenBank/DDBJ databases">
        <authorList>
            <consortium name="NCBI Pathogen Detection Project"/>
        </authorList>
    </citation>
    <scope>NUCLEOTIDE SEQUENCE</scope>
    <source>
        <strain evidence="5">MA.00-00330</strain>
        <strain evidence="3">MA.01-02555</strain>
        <strain evidence="6">MA.BD-DU-2006-12-005205</strain>
        <strain evidence="4">MA.CIT_ST99</strain>
        <strain evidence="2">MA.GW_S04918-06</strain>
    </source>
</reference>
<sequence length="50" mass="5765">MSVPSFGRVFFIWKLVSGSDFSFCIIASYAYLPIDVWQTEYGDGVICVYW</sequence>
<feature type="transmembrane region" description="Helical" evidence="1">
    <location>
        <begin position="12"/>
        <end position="32"/>
    </location>
</feature>
<dbReference type="EMBL" id="DAAVWS010000014">
    <property type="protein sequence ID" value="HAF6707119.1"/>
    <property type="molecule type" value="Genomic_DNA"/>
</dbReference>